<organism evidence="3 4">
    <name type="scientific">Chelonia mydas</name>
    <name type="common">Green sea-turtle</name>
    <name type="synonym">Chelonia agassizi</name>
    <dbReference type="NCBI Taxonomy" id="8469"/>
    <lineage>
        <taxon>Eukaryota</taxon>
        <taxon>Metazoa</taxon>
        <taxon>Chordata</taxon>
        <taxon>Craniata</taxon>
        <taxon>Vertebrata</taxon>
        <taxon>Euteleostomi</taxon>
        <taxon>Archelosauria</taxon>
        <taxon>Testudinata</taxon>
        <taxon>Testudines</taxon>
        <taxon>Cryptodira</taxon>
        <taxon>Durocryptodira</taxon>
        <taxon>Americhelydia</taxon>
        <taxon>Chelonioidea</taxon>
        <taxon>Cheloniidae</taxon>
        <taxon>Chelonia</taxon>
    </lineage>
</organism>
<reference evidence="4" key="1">
    <citation type="journal article" date="2013" name="Nat. Genet.">
        <title>The draft genomes of soft-shell turtle and green sea turtle yield insights into the development and evolution of the turtle-specific body plan.</title>
        <authorList>
            <person name="Wang Z."/>
            <person name="Pascual-Anaya J."/>
            <person name="Zadissa A."/>
            <person name="Li W."/>
            <person name="Niimura Y."/>
            <person name="Huang Z."/>
            <person name="Li C."/>
            <person name="White S."/>
            <person name="Xiong Z."/>
            <person name="Fang D."/>
            <person name="Wang B."/>
            <person name="Ming Y."/>
            <person name="Chen Y."/>
            <person name="Zheng Y."/>
            <person name="Kuraku S."/>
            <person name="Pignatelli M."/>
            <person name="Herrero J."/>
            <person name="Beal K."/>
            <person name="Nozawa M."/>
            <person name="Li Q."/>
            <person name="Wang J."/>
            <person name="Zhang H."/>
            <person name="Yu L."/>
            <person name="Shigenobu S."/>
            <person name="Wang J."/>
            <person name="Liu J."/>
            <person name="Flicek P."/>
            <person name="Searle S."/>
            <person name="Wang J."/>
            <person name="Kuratani S."/>
            <person name="Yin Y."/>
            <person name="Aken B."/>
            <person name="Zhang G."/>
            <person name="Irie N."/>
        </authorList>
    </citation>
    <scope>NUCLEOTIDE SEQUENCE [LARGE SCALE GENOMIC DNA]</scope>
</reference>
<dbReference type="Pfam" id="PF02214">
    <property type="entry name" value="BTB_2"/>
    <property type="match status" value="1"/>
</dbReference>
<feature type="region of interest" description="Disordered" evidence="1">
    <location>
        <begin position="401"/>
        <end position="467"/>
    </location>
</feature>
<feature type="compositionally biased region" description="Polar residues" evidence="1">
    <location>
        <begin position="429"/>
        <end position="442"/>
    </location>
</feature>
<dbReference type="CDD" id="cd18373">
    <property type="entry name" value="BTB1_POZ_KCTD19"/>
    <property type="match status" value="1"/>
</dbReference>
<evidence type="ECO:0000313" key="3">
    <source>
        <dbReference type="EMBL" id="EMP27641.1"/>
    </source>
</evidence>
<accession>M7AQQ7</accession>
<name>M7AQQ7_CHEMY</name>
<protein>
    <submittedName>
        <fullName evidence="3">BTB/POZ domain-containing protein KCTD19</fullName>
    </submittedName>
</protein>
<dbReference type="Proteomes" id="UP000031443">
    <property type="component" value="Unassembled WGS sequence"/>
</dbReference>
<dbReference type="InterPro" id="IPR003131">
    <property type="entry name" value="T1-type_BTB"/>
</dbReference>
<dbReference type="AlphaFoldDB" id="M7AQQ7"/>
<feature type="domain" description="Potassium channel tetramerisation-type BTB" evidence="2">
    <location>
        <begin position="15"/>
        <end position="88"/>
    </location>
</feature>
<feature type="non-terminal residue" evidence="3">
    <location>
        <position position="1"/>
    </location>
</feature>
<dbReference type="EMBL" id="KB568448">
    <property type="protein sequence ID" value="EMP27641.1"/>
    <property type="molecule type" value="Genomic_DNA"/>
</dbReference>
<dbReference type="PANTHER" id="PTHR14499:SF10">
    <property type="entry name" value="BTB_POZ DOMAIN-CONTAINING PROTEIN KCTD6"/>
    <property type="match status" value="1"/>
</dbReference>
<keyword evidence="4" id="KW-1185">Reference proteome</keyword>
<feature type="compositionally biased region" description="Basic and acidic residues" evidence="1">
    <location>
        <begin position="513"/>
        <end position="525"/>
    </location>
</feature>
<evidence type="ECO:0000256" key="1">
    <source>
        <dbReference type="SAM" id="MobiDB-lite"/>
    </source>
</evidence>
<dbReference type="PANTHER" id="PTHR14499">
    <property type="entry name" value="POTASSIUM CHANNEL TETRAMERIZATION DOMAIN-CONTAINING"/>
    <property type="match status" value="1"/>
</dbReference>
<dbReference type="Gene3D" id="3.30.710.10">
    <property type="entry name" value="Potassium Channel Kv1.1, Chain A"/>
    <property type="match status" value="1"/>
</dbReference>
<proteinExistence type="predicted"/>
<feature type="region of interest" description="Disordered" evidence="1">
    <location>
        <begin position="513"/>
        <end position="532"/>
    </location>
</feature>
<feature type="compositionally biased region" description="Basic and acidic residues" evidence="1">
    <location>
        <begin position="401"/>
        <end position="411"/>
    </location>
</feature>
<dbReference type="SUPFAM" id="SSF54695">
    <property type="entry name" value="POZ domain"/>
    <property type="match status" value="1"/>
</dbReference>
<evidence type="ECO:0000259" key="2">
    <source>
        <dbReference type="Pfam" id="PF02214"/>
    </source>
</evidence>
<gene>
    <name evidence="3" type="ORF">UY3_15266</name>
</gene>
<feature type="compositionally biased region" description="Basic and acidic residues" evidence="1">
    <location>
        <begin position="454"/>
        <end position="464"/>
    </location>
</feature>
<evidence type="ECO:0000313" key="4">
    <source>
        <dbReference type="Proteomes" id="UP000031443"/>
    </source>
</evidence>
<dbReference type="STRING" id="8469.M7AQQ7"/>
<sequence length="714" mass="81529">KEPEIVNESTEEDSIHFNVGGWHFSIPKSKIAQFPESLLWKESSSLVPSENPRLFIDRDGFTFRHVHYYLHTSKLSFSSCAELNLLYEQALILQLTPLLQTLDNLKEGKHNLRVRPADIPIAERASMNYWRTQKCISKPLEFPIKSPAFTGLHDKAPLGLMDTPLLDTEEEVHYCFLPLDLVGKYPTLVNDDNLLWLLENAALIECECSEFRFIGNCSMLTSNLEDSVKGIVNKMLEVQEAERPPLYIMALGVLVKYPDSALGQLHIESTLDRNQLYISGNGVLFQHVKNWLGTCRLPLTENMSEIHELCDYLDKRDITYEPMKDALKSYLKQKIPAEMKGHNDNWKAEVRVYSLHQIVKIYVGSHWYETYLQTLLKERSYTAVDFSNWCVNTWSKIKDMQDSKGENEKYTRMISQTRGTKRRNKSGGYHQSTDIGENSSYCKHSASPPRKKGERGNLAKKSENRNSATPIQKLISLVKEWDMVNSKRCEFRHVTISSSNLADNVSCHKTLENGGDIKDPADRSPAKISHGVQENDQTIQAAFSAEEKHSEQHASKENLPVTLPAEKHRFSTIRETYPVEKTAAFKEQRGQEQTEKETTVNDQTNMVTKEFNNVGFILKVEHPPVVGSDGSCTWHEESVVYSAGIKLANANTQPVARDIVFLSFALAREEIFYARKCHCFLTDIILNSIRQKDAREITAKVVRLVHRLWVGMIS</sequence>
<dbReference type="InterPro" id="IPR011333">
    <property type="entry name" value="SKP1/BTB/POZ_sf"/>
</dbReference>
<dbReference type="GO" id="GO:0051260">
    <property type="term" value="P:protein homooligomerization"/>
    <property type="evidence" value="ECO:0007669"/>
    <property type="project" value="InterPro"/>
</dbReference>